<comment type="caution">
    <text evidence="3">The sequence shown here is derived from an EMBL/GenBank/DDBJ whole genome shotgun (WGS) entry which is preliminary data.</text>
</comment>
<dbReference type="EMBL" id="JAUSRB010000002">
    <property type="protein sequence ID" value="MDP9866567.1"/>
    <property type="molecule type" value="Genomic_DNA"/>
</dbReference>
<accession>A0ABT9RBC9</accession>
<proteinExistence type="predicted"/>
<dbReference type="EC" id="3.2.1.22" evidence="3"/>
<dbReference type="InterPro" id="IPR002252">
    <property type="entry name" value="Glyco_hydro_36"/>
</dbReference>
<dbReference type="Gene3D" id="3.20.20.70">
    <property type="entry name" value="Aldolase class I"/>
    <property type="match status" value="1"/>
</dbReference>
<dbReference type="InterPro" id="IPR013785">
    <property type="entry name" value="Aldolase_TIM"/>
</dbReference>
<dbReference type="CDD" id="cd14791">
    <property type="entry name" value="GH36"/>
    <property type="match status" value="1"/>
</dbReference>
<dbReference type="InterPro" id="IPR017853">
    <property type="entry name" value="GH"/>
</dbReference>
<evidence type="ECO:0000256" key="2">
    <source>
        <dbReference type="ARBA" id="ARBA00023295"/>
    </source>
</evidence>
<evidence type="ECO:0000256" key="1">
    <source>
        <dbReference type="ARBA" id="ARBA00022801"/>
    </source>
</evidence>
<evidence type="ECO:0000313" key="4">
    <source>
        <dbReference type="Proteomes" id="UP001230426"/>
    </source>
</evidence>
<keyword evidence="1 3" id="KW-0378">Hydrolase</keyword>
<sequence length="582" mass="62341">MSVTTAGLAPAPTEHLLDDVRLAVLTHTPGASASWELTAQQDGPDLLEVRSDGETEIRLSVPLGDTVGFWHPTRSWSRPLVADWAGLAHVSLVEGAAAGCLYDSAGRTLLAFAAVDPVPETVMRFGVSEENKTFVVHLTVPASASPYKMVFARTAPSVAAAMRGLRTWLGAGPAPVPEAARLPVYSTWYSFTQDVEESAIEAEAALAAELGCGVIIIDDGWQELGNGRGYPGVGDWRPDKTKFPDLAGHVARVREFGLKYLLWVAPLLLGPEAECFPELSPYAPAPAGVPGAQVLDPRRPEVRRHVVELCASLVADHGLDGLKIDFLDEVMVYAGAPAHGADIPDVGTAMNVLLTELQAALEAIRPDVLIELRQPYVGPGMAPFGNMLRADDCPADATANRVRTIDVGLLSVRGAVHADMLMWDPEGEARSAARQLIGPLHAVPQISVRLAGLSEEHRRMVAFWLGQWRRLRPLLLDGEVEPGRPDELYPVITASRGEDCVITVSADRVATLDTARHRRITLVNGTAAERLVLDVTGPGITVELIVYGAAGSMIERVERRLEPGLCALAVPPSGLATLEETQ</sequence>
<dbReference type="SUPFAM" id="SSF51445">
    <property type="entry name" value="(Trans)glycosidases"/>
    <property type="match status" value="1"/>
</dbReference>
<dbReference type="Pfam" id="PF02065">
    <property type="entry name" value="Melibiase"/>
    <property type="match status" value="1"/>
</dbReference>
<dbReference type="GO" id="GO:0004557">
    <property type="term" value="F:alpha-galactosidase activity"/>
    <property type="evidence" value="ECO:0007669"/>
    <property type="project" value="UniProtKB-EC"/>
</dbReference>
<dbReference type="PANTHER" id="PTHR43053:SF4">
    <property type="entry name" value="MYOGENESIS-REGULATING GLYCOSIDASE"/>
    <property type="match status" value="1"/>
</dbReference>
<dbReference type="RefSeq" id="WP_306867458.1">
    <property type="nucleotide sequence ID" value="NZ_JAUSRB010000002.1"/>
</dbReference>
<name>A0ABT9RBC9_9ACTN</name>
<dbReference type="Proteomes" id="UP001230426">
    <property type="component" value="Unassembled WGS sequence"/>
</dbReference>
<reference evidence="3 4" key="1">
    <citation type="submission" date="2023-07" db="EMBL/GenBank/DDBJ databases">
        <title>Sequencing the genomes of 1000 actinobacteria strains.</title>
        <authorList>
            <person name="Klenk H.-P."/>
        </authorList>
    </citation>
    <scope>NUCLEOTIDE SEQUENCE [LARGE SCALE GENOMIC DNA]</scope>
    <source>
        <strain evidence="3 4">DSM 44109</strain>
    </source>
</reference>
<organism evidence="3 4">
    <name type="scientific">Streptosporangium brasiliense</name>
    <dbReference type="NCBI Taxonomy" id="47480"/>
    <lineage>
        <taxon>Bacteria</taxon>
        <taxon>Bacillati</taxon>
        <taxon>Actinomycetota</taxon>
        <taxon>Actinomycetes</taxon>
        <taxon>Streptosporangiales</taxon>
        <taxon>Streptosporangiaceae</taxon>
        <taxon>Streptosporangium</taxon>
    </lineage>
</organism>
<keyword evidence="2 3" id="KW-0326">Glycosidase</keyword>
<dbReference type="PANTHER" id="PTHR43053">
    <property type="entry name" value="GLYCOSIDASE FAMILY 31"/>
    <property type="match status" value="1"/>
</dbReference>
<protein>
    <submittedName>
        <fullName evidence="3">Alpha-galactosidase</fullName>
        <ecNumber evidence="3">3.2.1.22</ecNumber>
    </submittedName>
</protein>
<keyword evidence="4" id="KW-1185">Reference proteome</keyword>
<gene>
    <name evidence="3" type="ORF">J2S55_005833</name>
</gene>
<dbReference type="InterPro" id="IPR050985">
    <property type="entry name" value="Alpha-glycosidase_related"/>
</dbReference>
<evidence type="ECO:0000313" key="3">
    <source>
        <dbReference type="EMBL" id="MDP9866567.1"/>
    </source>
</evidence>